<protein>
    <submittedName>
        <fullName evidence="3">CAP domain-containing protein</fullName>
    </submittedName>
</protein>
<evidence type="ECO:0000259" key="2">
    <source>
        <dbReference type="Pfam" id="PF00188"/>
    </source>
</evidence>
<dbReference type="Pfam" id="PF00188">
    <property type="entry name" value="CAP"/>
    <property type="match status" value="1"/>
</dbReference>
<dbReference type="EMBL" id="JBHUOF010000049">
    <property type="protein sequence ID" value="MFD2802751.1"/>
    <property type="molecule type" value="Genomic_DNA"/>
</dbReference>
<dbReference type="InterPro" id="IPR035940">
    <property type="entry name" value="CAP_sf"/>
</dbReference>
<evidence type="ECO:0000313" key="3">
    <source>
        <dbReference type="EMBL" id="MFD2802751.1"/>
    </source>
</evidence>
<gene>
    <name evidence="3" type="ORF">ACFS2C_25495</name>
</gene>
<name>A0ABW5WJZ8_9PSEU</name>
<accession>A0ABW5WJZ8</accession>
<dbReference type="PANTHER" id="PTHR31157">
    <property type="entry name" value="SCP DOMAIN-CONTAINING PROTEIN"/>
    <property type="match status" value="1"/>
</dbReference>
<proteinExistence type="predicted"/>
<feature type="domain" description="SCP" evidence="2">
    <location>
        <begin position="1"/>
        <end position="110"/>
    </location>
</feature>
<reference evidence="4" key="1">
    <citation type="journal article" date="2019" name="Int. J. Syst. Evol. Microbiol.">
        <title>The Global Catalogue of Microorganisms (GCM) 10K type strain sequencing project: providing services to taxonomists for standard genome sequencing and annotation.</title>
        <authorList>
            <consortium name="The Broad Institute Genomics Platform"/>
            <consortium name="The Broad Institute Genome Sequencing Center for Infectious Disease"/>
            <person name="Wu L."/>
            <person name="Ma J."/>
        </authorList>
    </citation>
    <scope>NUCLEOTIDE SEQUENCE [LARGE SCALE GENOMIC DNA]</scope>
    <source>
        <strain evidence="4">IBRC-M 10906</strain>
    </source>
</reference>
<dbReference type="Proteomes" id="UP001597478">
    <property type="component" value="Unassembled WGS sequence"/>
</dbReference>
<feature type="compositionally biased region" description="Basic and acidic residues" evidence="1">
    <location>
        <begin position="26"/>
        <end position="51"/>
    </location>
</feature>
<dbReference type="PANTHER" id="PTHR31157:SF1">
    <property type="entry name" value="SCP DOMAIN-CONTAINING PROTEIN"/>
    <property type="match status" value="1"/>
</dbReference>
<evidence type="ECO:0000313" key="4">
    <source>
        <dbReference type="Proteomes" id="UP001597478"/>
    </source>
</evidence>
<feature type="region of interest" description="Disordered" evidence="1">
    <location>
        <begin position="1"/>
        <end position="53"/>
    </location>
</feature>
<dbReference type="RefSeq" id="WP_377514241.1">
    <property type="nucleotide sequence ID" value="NZ_JBHUOF010000049.1"/>
</dbReference>
<keyword evidence="4" id="KW-1185">Reference proteome</keyword>
<dbReference type="InterPro" id="IPR014044">
    <property type="entry name" value="CAP_dom"/>
</dbReference>
<organism evidence="3 4">
    <name type="scientific">Prauserella oleivorans</name>
    <dbReference type="NCBI Taxonomy" id="1478153"/>
    <lineage>
        <taxon>Bacteria</taxon>
        <taxon>Bacillati</taxon>
        <taxon>Actinomycetota</taxon>
        <taxon>Actinomycetes</taxon>
        <taxon>Pseudonocardiales</taxon>
        <taxon>Pseudonocardiaceae</taxon>
        <taxon>Prauserella</taxon>
    </lineage>
</organism>
<sequence>MNRERASAGCAPVRVDSNLTSAAQAHSDDMATHNRLSHESSDGTSFDERVESYGYPDPAAENVAMGLSSADAVLQNWMTSETHRDNILDCDVTAIGVGVNSDGWYWTLDFGY</sequence>
<dbReference type="CDD" id="cd05379">
    <property type="entry name" value="CAP_bacterial"/>
    <property type="match status" value="1"/>
</dbReference>
<dbReference type="Gene3D" id="3.40.33.10">
    <property type="entry name" value="CAP"/>
    <property type="match status" value="1"/>
</dbReference>
<evidence type="ECO:0000256" key="1">
    <source>
        <dbReference type="SAM" id="MobiDB-lite"/>
    </source>
</evidence>
<comment type="caution">
    <text evidence="3">The sequence shown here is derived from an EMBL/GenBank/DDBJ whole genome shotgun (WGS) entry which is preliminary data.</text>
</comment>
<dbReference type="SUPFAM" id="SSF55797">
    <property type="entry name" value="PR-1-like"/>
    <property type="match status" value="1"/>
</dbReference>